<accession>A0AAV5VCP2</accession>
<evidence type="ECO:0000313" key="2">
    <source>
        <dbReference type="Proteomes" id="UP001432322"/>
    </source>
</evidence>
<evidence type="ECO:0000313" key="1">
    <source>
        <dbReference type="EMBL" id="GMT15690.1"/>
    </source>
</evidence>
<reference evidence="1" key="1">
    <citation type="submission" date="2023-10" db="EMBL/GenBank/DDBJ databases">
        <title>Genome assembly of Pristionchus species.</title>
        <authorList>
            <person name="Yoshida K."/>
            <person name="Sommer R.J."/>
        </authorList>
    </citation>
    <scope>NUCLEOTIDE SEQUENCE</scope>
    <source>
        <strain evidence="1">RS5133</strain>
    </source>
</reference>
<name>A0AAV5VCP2_9BILA</name>
<sequence length="123" mass="13451">SESRSYLMHLFLVPSFPVINVMLTSWAVKCSTAFPQACTVLSAELNFSLEDIFVGSVSQITITNTGYDVDKEKYAILNTNSKNFGSSVVVSGPIATLWSGSDIPYTFDFAITKSSWSLDDFAV</sequence>
<feature type="non-terminal residue" evidence="1">
    <location>
        <position position="123"/>
    </location>
</feature>
<keyword evidence="2" id="KW-1185">Reference proteome</keyword>
<gene>
    <name evidence="1" type="ORF">PFISCL1PPCAC_6987</name>
</gene>
<dbReference type="AlphaFoldDB" id="A0AAV5VCP2"/>
<dbReference type="EMBL" id="BTSY01000002">
    <property type="protein sequence ID" value="GMT15690.1"/>
    <property type="molecule type" value="Genomic_DNA"/>
</dbReference>
<feature type="non-terminal residue" evidence="1">
    <location>
        <position position="1"/>
    </location>
</feature>
<protein>
    <submittedName>
        <fullName evidence="1">Uncharacterized protein</fullName>
    </submittedName>
</protein>
<proteinExistence type="predicted"/>
<organism evidence="1 2">
    <name type="scientific">Pristionchus fissidentatus</name>
    <dbReference type="NCBI Taxonomy" id="1538716"/>
    <lineage>
        <taxon>Eukaryota</taxon>
        <taxon>Metazoa</taxon>
        <taxon>Ecdysozoa</taxon>
        <taxon>Nematoda</taxon>
        <taxon>Chromadorea</taxon>
        <taxon>Rhabditida</taxon>
        <taxon>Rhabditina</taxon>
        <taxon>Diplogasteromorpha</taxon>
        <taxon>Diplogasteroidea</taxon>
        <taxon>Neodiplogasteridae</taxon>
        <taxon>Pristionchus</taxon>
    </lineage>
</organism>
<dbReference type="Proteomes" id="UP001432322">
    <property type="component" value="Unassembled WGS sequence"/>
</dbReference>
<comment type="caution">
    <text evidence="1">The sequence shown here is derived from an EMBL/GenBank/DDBJ whole genome shotgun (WGS) entry which is preliminary data.</text>
</comment>